<evidence type="ECO:0000313" key="4">
    <source>
        <dbReference type="Proteomes" id="UP000186819"/>
    </source>
</evidence>
<dbReference type="Pfam" id="PF01571">
    <property type="entry name" value="GCV_T"/>
    <property type="match status" value="1"/>
</dbReference>
<dbReference type="NCBIfam" id="TIGR03317">
    <property type="entry name" value="ygfZ_signature"/>
    <property type="match status" value="1"/>
</dbReference>
<dbReference type="Proteomes" id="UP000186819">
    <property type="component" value="Unassembled WGS sequence"/>
</dbReference>
<dbReference type="SUPFAM" id="SSF101790">
    <property type="entry name" value="Aminomethyltransferase beta-barrel domain"/>
    <property type="match status" value="1"/>
</dbReference>
<evidence type="ECO:0000259" key="2">
    <source>
        <dbReference type="Pfam" id="PF01571"/>
    </source>
</evidence>
<keyword evidence="4" id="KW-1185">Reference proteome</keyword>
<dbReference type="OrthoDB" id="9796287at2"/>
<dbReference type="PIRSF" id="PIRSF006487">
    <property type="entry name" value="GcvT"/>
    <property type="match status" value="1"/>
</dbReference>
<dbReference type="EMBL" id="FTMD01000014">
    <property type="protein sequence ID" value="SIR38069.1"/>
    <property type="molecule type" value="Genomic_DNA"/>
</dbReference>
<dbReference type="InterPro" id="IPR045179">
    <property type="entry name" value="YgfZ/GcvT"/>
</dbReference>
<dbReference type="InterPro" id="IPR017703">
    <property type="entry name" value="YgfZ/GCV_T_CS"/>
</dbReference>
<dbReference type="InterPro" id="IPR027266">
    <property type="entry name" value="TrmE/GcvT-like"/>
</dbReference>
<accession>A0A1N7AGB2</accession>
<feature type="domain" description="GCVT N-terminal" evidence="2">
    <location>
        <begin position="23"/>
        <end position="151"/>
    </location>
</feature>
<dbReference type="Gene3D" id="3.30.1360.120">
    <property type="entry name" value="Probable tRNA modification gtpase trme, domain 1"/>
    <property type="match status" value="1"/>
</dbReference>
<gene>
    <name evidence="3" type="ORF">SAMN05421829_11442</name>
</gene>
<name>A0A1N7AGB2_9RHOO</name>
<dbReference type="PANTHER" id="PTHR22602:SF0">
    <property type="entry name" value="TRANSFERASE CAF17, MITOCHONDRIAL-RELATED"/>
    <property type="match status" value="1"/>
</dbReference>
<reference evidence="4" key="1">
    <citation type="submission" date="2017-01" db="EMBL/GenBank/DDBJ databases">
        <authorList>
            <person name="Varghese N."/>
            <person name="Submissions S."/>
        </authorList>
    </citation>
    <scope>NUCLEOTIDE SEQUENCE [LARGE SCALE GENOMIC DNA]</scope>
    <source>
        <strain evidence="4">ATCC 51758</strain>
    </source>
</reference>
<dbReference type="SUPFAM" id="SSF103025">
    <property type="entry name" value="Folate-binding domain"/>
    <property type="match status" value="1"/>
</dbReference>
<evidence type="ECO:0000313" key="3">
    <source>
        <dbReference type="EMBL" id="SIR38069.1"/>
    </source>
</evidence>
<dbReference type="InterPro" id="IPR006222">
    <property type="entry name" value="GCVT_N"/>
</dbReference>
<organism evidence="3 4">
    <name type="scientific">Aromatoleum tolulyticum</name>
    <dbReference type="NCBI Taxonomy" id="34027"/>
    <lineage>
        <taxon>Bacteria</taxon>
        <taxon>Pseudomonadati</taxon>
        <taxon>Pseudomonadota</taxon>
        <taxon>Betaproteobacteria</taxon>
        <taxon>Rhodocyclales</taxon>
        <taxon>Rhodocyclaceae</taxon>
        <taxon>Aromatoleum</taxon>
    </lineage>
</organism>
<dbReference type="STRING" id="34027.SAMN05421829_11442"/>
<dbReference type="AlphaFoldDB" id="A0A1N7AGB2"/>
<evidence type="ECO:0000256" key="1">
    <source>
        <dbReference type="ARBA" id="ARBA00022946"/>
    </source>
</evidence>
<dbReference type="PANTHER" id="PTHR22602">
    <property type="entry name" value="TRANSFERASE CAF17, MITOCHONDRIAL-RELATED"/>
    <property type="match status" value="1"/>
</dbReference>
<keyword evidence="1" id="KW-0809">Transit peptide</keyword>
<proteinExistence type="predicted"/>
<dbReference type="RefSeq" id="WP_076603617.1">
    <property type="nucleotide sequence ID" value="NZ_FTMD01000014.1"/>
</dbReference>
<sequence>MNTPWIEFLVREGATLEDSGIRFDAPEAEVGAVEAGTVVVPLVHLGLIRCAGDDSVTFLHNLLSNDVKKLGPQSAQWSSFNTPKGRMLASLLLWNDDTGRMIAASADVQPMLQKKLSMYVLRSKVKLADATPDTVLIGVSGAAADAALANAGIAAPTAPMTQSVAGEVRCIRLDQRNLVVAVPAAAAPEVFTKLAAGGATKAGTAAWQLAMIRAGLPLITAATQEEFVAQMLNFEVIGGVSFNKGCYPGQEIVARTQYLGKLKKRMYRVHVPGDAPPAVGADLFTPEFGDQSAGKLVNVVAAPKGGFEALAVMQISCAEAGEVHLGSPQGPQLQFLDLPYALPEK</sequence>
<dbReference type="InterPro" id="IPR029043">
    <property type="entry name" value="GcvT/YgfZ_C"/>
</dbReference>
<protein>
    <recommendedName>
        <fullName evidence="2">GCVT N-terminal domain-containing protein</fullName>
    </recommendedName>
</protein>
<dbReference type="GO" id="GO:0016226">
    <property type="term" value="P:iron-sulfur cluster assembly"/>
    <property type="evidence" value="ECO:0007669"/>
    <property type="project" value="TreeGrafter"/>
</dbReference>